<feature type="transmembrane region" description="Helical" evidence="7">
    <location>
        <begin position="88"/>
        <end position="110"/>
    </location>
</feature>
<feature type="domain" description="TM2" evidence="8">
    <location>
        <begin position="54"/>
        <end position="103"/>
    </location>
</feature>
<dbReference type="Proteomes" id="UP000617531">
    <property type="component" value="Unassembled WGS sequence"/>
</dbReference>
<keyword evidence="4 7" id="KW-1133">Transmembrane helix</keyword>
<evidence type="ECO:0000313" key="11">
    <source>
        <dbReference type="Proteomes" id="UP000617531"/>
    </source>
</evidence>
<evidence type="ECO:0000256" key="1">
    <source>
        <dbReference type="ARBA" id="ARBA00004141"/>
    </source>
</evidence>
<evidence type="ECO:0000256" key="5">
    <source>
        <dbReference type="ARBA" id="ARBA00023136"/>
    </source>
</evidence>
<organism evidence="10 11">
    <name type="scientific">Pseudolysinimonas yzui</name>
    <dbReference type="NCBI Taxonomy" id="2708254"/>
    <lineage>
        <taxon>Bacteria</taxon>
        <taxon>Bacillati</taxon>
        <taxon>Actinomycetota</taxon>
        <taxon>Actinomycetes</taxon>
        <taxon>Micrococcales</taxon>
        <taxon>Microbacteriaceae</taxon>
        <taxon>Pseudolysinimonas</taxon>
    </lineage>
</organism>
<comment type="caution">
    <text evidence="10">The sequence shown here is derived from an EMBL/GenBank/DDBJ whole genome shotgun (WGS) entry which is preliminary data.</text>
</comment>
<dbReference type="Pfam" id="PF05154">
    <property type="entry name" value="TM2"/>
    <property type="match status" value="1"/>
</dbReference>
<keyword evidence="5 7" id="KW-0472">Membrane</keyword>
<evidence type="ECO:0000256" key="6">
    <source>
        <dbReference type="ARBA" id="ARBA00023180"/>
    </source>
</evidence>
<dbReference type="GO" id="GO:0016020">
    <property type="term" value="C:membrane"/>
    <property type="evidence" value="ECO:0007669"/>
    <property type="project" value="UniProtKB-SubCell"/>
</dbReference>
<proteinExistence type="predicted"/>
<name>A0A8J3GTF0_9MICO</name>
<evidence type="ECO:0008006" key="12">
    <source>
        <dbReference type="Google" id="ProtNLM"/>
    </source>
</evidence>
<evidence type="ECO:0000259" key="9">
    <source>
        <dbReference type="Pfam" id="PF10708"/>
    </source>
</evidence>
<evidence type="ECO:0000256" key="7">
    <source>
        <dbReference type="SAM" id="Phobius"/>
    </source>
</evidence>
<dbReference type="Pfam" id="PF10708">
    <property type="entry name" value="DUF2510"/>
    <property type="match status" value="1"/>
</dbReference>
<reference evidence="10" key="2">
    <citation type="submission" date="2020-09" db="EMBL/GenBank/DDBJ databases">
        <authorList>
            <person name="Sun Q."/>
            <person name="Zhou Y."/>
        </authorList>
    </citation>
    <scope>NUCLEOTIDE SEQUENCE</scope>
    <source>
        <strain evidence="10">CGMCC 1.16548</strain>
    </source>
</reference>
<feature type="transmembrane region" description="Helical" evidence="7">
    <location>
        <begin position="58"/>
        <end position="76"/>
    </location>
</feature>
<keyword evidence="11" id="KW-1185">Reference proteome</keyword>
<accession>A0A8J3GTF0</accession>
<gene>
    <name evidence="10" type="ORF">GCM10011600_30110</name>
</gene>
<dbReference type="AlphaFoldDB" id="A0A8J3GTF0"/>
<dbReference type="InterPro" id="IPR050932">
    <property type="entry name" value="TM2D1-3-like"/>
</dbReference>
<dbReference type="InterPro" id="IPR007829">
    <property type="entry name" value="TM2"/>
</dbReference>
<dbReference type="PANTHER" id="PTHR21016:SF7">
    <property type="entry name" value="TM2 DOMAIN-CONTAINING PROTEIN 3"/>
    <property type="match status" value="1"/>
</dbReference>
<feature type="domain" description="DUF2510" evidence="9">
    <location>
        <begin position="7"/>
        <end position="38"/>
    </location>
</feature>
<evidence type="ECO:0000256" key="4">
    <source>
        <dbReference type="ARBA" id="ARBA00022989"/>
    </source>
</evidence>
<evidence type="ECO:0000256" key="3">
    <source>
        <dbReference type="ARBA" id="ARBA00022729"/>
    </source>
</evidence>
<keyword evidence="3" id="KW-0732">Signal</keyword>
<keyword evidence="2 7" id="KW-0812">Transmembrane</keyword>
<keyword evidence="6" id="KW-0325">Glycoprotein</keyword>
<dbReference type="EMBL" id="BNAI01000014">
    <property type="protein sequence ID" value="GHF27230.1"/>
    <property type="molecule type" value="Genomic_DNA"/>
</dbReference>
<evidence type="ECO:0000256" key="2">
    <source>
        <dbReference type="ARBA" id="ARBA00022692"/>
    </source>
</evidence>
<protein>
    <recommendedName>
        <fullName evidence="12">TM2 domain-containing protein</fullName>
    </recommendedName>
</protein>
<evidence type="ECO:0000313" key="10">
    <source>
        <dbReference type="EMBL" id="GHF27230.1"/>
    </source>
</evidence>
<dbReference type="InterPro" id="IPR018929">
    <property type="entry name" value="DUF2510"/>
</dbReference>
<evidence type="ECO:0000259" key="8">
    <source>
        <dbReference type="Pfam" id="PF05154"/>
    </source>
</evidence>
<comment type="subcellular location">
    <subcellularLocation>
        <location evidence="1">Membrane</location>
        <topology evidence="1">Multi-pass membrane protein</topology>
    </subcellularLocation>
</comment>
<reference evidence="10" key="1">
    <citation type="journal article" date="2014" name="Int. J. Syst. Evol. Microbiol.">
        <title>Complete genome sequence of Corynebacterium casei LMG S-19264T (=DSM 44701T), isolated from a smear-ripened cheese.</title>
        <authorList>
            <consortium name="US DOE Joint Genome Institute (JGI-PGF)"/>
            <person name="Walter F."/>
            <person name="Albersmeier A."/>
            <person name="Kalinowski J."/>
            <person name="Ruckert C."/>
        </authorList>
    </citation>
    <scope>NUCLEOTIDE SEQUENCE</scope>
    <source>
        <strain evidence="10">CGMCC 1.16548</strain>
    </source>
</reference>
<dbReference type="PANTHER" id="PTHR21016">
    <property type="entry name" value="BETA-AMYLOID BINDING PROTEIN-RELATED"/>
    <property type="match status" value="1"/>
</dbReference>
<sequence length="122" mass="12963">MSMSAPPGWYVDPAHPGSEHWWDGTAYTQSRPAASAASPVLYVAAPYRPPGTSPKSRTVATVLGFFLGGLGIDRFYLGNIGLGVAKLLVGWLTLGIWPFIDWIIIIAGAAHDGDGLPVVNWS</sequence>